<name>A0ACC2R9T2_9NEOP</name>
<evidence type="ECO:0000313" key="1">
    <source>
        <dbReference type="EMBL" id="KAJ8735123.1"/>
    </source>
</evidence>
<protein>
    <submittedName>
        <fullName evidence="1">Uncharacterized protein</fullName>
    </submittedName>
</protein>
<gene>
    <name evidence="1" type="ORF">PYW08_014373</name>
</gene>
<organism evidence="1 2">
    <name type="scientific">Mythimna loreyi</name>
    <dbReference type="NCBI Taxonomy" id="667449"/>
    <lineage>
        <taxon>Eukaryota</taxon>
        <taxon>Metazoa</taxon>
        <taxon>Ecdysozoa</taxon>
        <taxon>Arthropoda</taxon>
        <taxon>Hexapoda</taxon>
        <taxon>Insecta</taxon>
        <taxon>Pterygota</taxon>
        <taxon>Neoptera</taxon>
        <taxon>Endopterygota</taxon>
        <taxon>Lepidoptera</taxon>
        <taxon>Glossata</taxon>
        <taxon>Ditrysia</taxon>
        <taxon>Noctuoidea</taxon>
        <taxon>Noctuidae</taxon>
        <taxon>Noctuinae</taxon>
        <taxon>Hadenini</taxon>
        <taxon>Mythimna</taxon>
    </lineage>
</organism>
<keyword evidence="2" id="KW-1185">Reference proteome</keyword>
<accession>A0ACC2R9T2</accession>
<sequence>MKENCNLDTKLSTKRITSLRGISHLVESKLAAKILFSSDVLAPSFPDTLVILENKHPSPADGLSFSKPPDSDIHTFTVTGREVFSAGCFFRSGFAGGLDGLRLQHLKDFS</sequence>
<evidence type="ECO:0000313" key="2">
    <source>
        <dbReference type="Proteomes" id="UP001231649"/>
    </source>
</evidence>
<dbReference type="Proteomes" id="UP001231649">
    <property type="component" value="Chromosome 5"/>
</dbReference>
<dbReference type="EMBL" id="CM056781">
    <property type="protein sequence ID" value="KAJ8735123.1"/>
    <property type="molecule type" value="Genomic_DNA"/>
</dbReference>
<comment type="caution">
    <text evidence="1">The sequence shown here is derived from an EMBL/GenBank/DDBJ whole genome shotgun (WGS) entry which is preliminary data.</text>
</comment>
<reference evidence="1" key="1">
    <citation type="submission" date="2023-03" db="EMBL/GenBank/DDBJ databases">
        <title>Chromosome-level genomes of two armyworms, Mythimna separata and Mythimna loreyi, provide insights into the biosynthesis and reception of sex pheromones.</title>
        <authorList>
            <person name="Zhao H."/>
        </authorList>
    </citation>
    <scope>NUCLEOTIDE SEQUENCE</scope>
    <source>
        <strain evidence="1">BeijingLab</strain>
    </source>
</reference>
<proteinExistence type="predicted"/>